<feature type="transmembrane region" description="Helical" evidence="1">
    <location>
        <begin position="131"/>
        <end position="151"/>
    </location>
</feature>
<sequence>MYMYIYAVKEKEQRIKQKRLLKNFDINRDPRIIMISAMELHFVSNPPFFFLLIIVHKFHFCFLLLSKKKQTNIGVTLSFSLSKRVLQCLCITKIVPIVCNEVEQILFDSNENVQNISSPFLKPNPFHFSSFMSNVANLFFFIFVLIFYLVVKI</sequence>
<evidence type="ECO:0008006" key="4">
    <source>
        <dbReference type="Google" id="ProtNLM"/>
    </source>
</evidence>
<dbReference type="Proteomes" id="UP000023152">
    <property type="component" value="Unassembled WGS sequence"/>
</dbReference>
<accession>X6P0F7</accession>
<protein>
    <recommendedName>
        <fullName evidence="4">Transmembrane protein</fullName>
    </recommendedName>
</protein>
<organism evidence="2 3">
    <name type="scientific">Reticulomyxa filosa</name>
    <dbReference type="NCBI Taxonomy" id="46433"/>
    <lineage>
        <taxon>Eukaryota</taxon>
        <taxon>Sar</taxon>
        <taxon>Rhizaria</taxon>
        <taxon>Retaria</taxon>
        <taxon>Foraminifera</taxon>
        <taxon>Monothalamids</taxon>
        <taxon>Reticulomyxidae</taxon>
        <taxon>Reticulomyxa</taxon>
    </lineage>
</organism>
<keyword evidence="3" id="KW-1185">Reference proteome</keyword>
<reference evidence="2 3" key="1">
    <citation type="journal article" date="2013" name="Curr. Biol.">
        <title>The Genome of the Foraminiferan Reticulomyxa filosa.</title>
        <authorList>
            <person name="Glockner G."/>
            <person name="Hulsmann N."/>
            <person name="Schleicher M."/>
            <person name="Noegel A.A."/>
            <person name="Eichinger L."/>
            <person name="Gallinger C."/>
            <person name="Pawlowski J."/>
            <person name="Sierra R."/>
            <person name="Euteneuer U."/>
            <person name="Pillet L."/>
            <person name="Moustafa A."/>
            <person name="Platzer M."/>
            <person name="Groth M."/>
            <person name="Szafranski K."/>
            <person name="Schliwa M."/>
        </authorList>
    </citation>
    <scope>NUCLEOTIDE SEQUENCE [LARGE SCALE GENOMIC DNA]</scope>
</reference>
<evidence type="ECO:0000313" key="3">
    <source>
        <dbReference type="Proteomes" id="UP000023152"/>
    </source>
</evidence>
<name>X6P0F7_RETFI</name>
<dbReference type="EMBL" id="ASPP01004846">
    <property type="protein sequence ID" value="ETO31559.1"/>
    <property type="molecule type" value="Genomic_DNA"/>
</dbReference>
<proteinExistence type="predicted"/>
<evidence type="ECO:0000256" key="1">
    <source>
        <dbReference type="SAM" id="Phobius"/>
    </source>
</evidence>
<dbReference type="AlphaFoldDB" id="X6P0F7"/>
<comment type="caution">
    <text evidence="2">The sequence shown here is derived from an EMBL/GenBank/DDBJ whole genome shotgun (WGS) entry which is preliminary data.</text>
</comment>
<keyword evidence="1" id="KW-1133">Transmembrane helix</keyword>
<evidence type="ECO:0000313" key="2">
    <source>
        <dbReference type="EMBL" id="ETO31559.1"/>
    </source>
</evidence>
<keyword evidence="1" id="KW-0812">Transmembrane</keyword>
<gene>
    <name evidence="2" type="ORF">RFI_05561</name>
</gene>
<keyword evidence="1" id="KW-0472">Membrane</keyword>